<feature type="compositionally biased region" description="Basic and acidic residues" evidence="1">
    <location>
        <begin position="373"/>
        <end position="385"/>
    </location>
</feature>
<evidence type="ECO:0000256" key="1">
    <source>
        <dbReference type="SAM" id="MobiDB-lite"/>
    </source>
</evidence>
<evidence type="ECO:0000313" key="3">
    <source>
        <dbReference type="Proteomes" id="UP001209878"/>
    </source>
</evidence>
<dbReference type="PANTHER" id="PTHR28651:SF1">
    <property type="entry name" value="TRANSMEMBRANE PROTEIN 232"/>
    <property type="match status" value="1"/>
</dbReference>
<name>A0AAD9KLS0_RIDPI</name>
<protein>
    <recommendedName>
        <fullName evidence="4">Transmembrane protein 232</fullName>
    </recommendedName>
</protein>
<sequence>MPILRVPVVHKFGIISHSQRVELQERLLKQTYQQTYGTQHTPAAGQKPLEVSDEFVQQFNLAEEFGEKERLEDVAGKILERIKRKVGWMKGGVGAYVDLPLGWTELAQLAQCKGEIQEECLNVLITSLGHAPVGKGQIPALFFLAETTLYWLRTDAVNQPILRTGEIKLLKMGFLVFLRMFYHHMAGQLKGHCDFKNRLYTYLDGFSESQEAYKPYPNALLCIRYISEVGMMIVGDCNTEAGEMKEGDNLKTTDNKDGDHERAHAALLYSYDDTQTTTDSAVISSSVHDLSPTLWHALDVWRCVSSLSGGLQSALQALAICGSNMAVESWVDVLCALQVLGDACKSDARALHVLQSLARGLMPSTTAPSPVPEEDHSADTDKDRDLLSTSCKTKTEADTSVSKDFTAAETVSSKAQTYDTTPETAKAMVRHKGCPFMKDIAASLPAVPGGAGKLIWEAHQLTKTNDSLRTEYSMKATAGRSKTSGMSETTSVPTYTNIPCPDLAGIQGWHWEVAVTYTDILADICLHGITSTIQKLALVGSNVDTRDIHKVALEAQWPMRSAGLVDLVYFHAVIEVTDGGASEWSWRVRYSALSNLVRICQYFLGDEEKIGLRTMAWRTLVKAQSLEKDPRVLEALTVGQVDASLETIVKKQIRSSPTTLGAKIAEGLSHLYLPPLPPPVPPPRATKPPKKVVKVTHPSPHKHMRTSLREEIMLATALYEPPVDYKTRTSFDLMRVIEDQWRKEKHAELEDPETEQDTDNKTEKKKEEDTKLVEKNTKAKDYRLAKMLGTQKEEVFLGRHGSPHKKVTIVAQGLKNIADIPATSKLQPKTRSTSLGVL</sequence>
<evidence type="ECO:0008006" key="4">
    <source>
        <dbReference type="Google" id="ProtNLM"/>
    </source>
</evidence>
<dbReference type="InterPro" id="IPR031747">
    <property type="entry name" value="TMEM232"/>
</dbReference>
<comment type="caution">
    <text evidence="2">The sequence shown here is derived from an EMBL/GenBank/DDBJ whole genome shotgun (WGS) entry which is preliminary data.</text>
</comment>
<gene>
    <name evidence="2" type="ORF">NP493_866g00030</name>
</gene>
<dbReference type="AlphaFoldDB" id="A0AAD9KLS0"/>
<dbReference type="Proteomes" id="UP001209878">
    <property type="component" value="Unassembled WGS sequence"/>
</dbReference>
<accession>A0AAD9KLS0</accession>
<keyword evidence="3" id="KW-1185">Reference proteome</keyword>
<dbReference type="Pfam" id="PF15877">
    <property type="entry name" value="TMEM232"/>
    <property type="match status" value="2"/>
</dbReference>
<dbReference type="PANTHER" id="PTHR28651">
    <property type="entry name" value="TRANSMEMBRANE PROTEIN 232"/>
    <property type="match status" value="1"/>
</dbReference>
<feature type="compositionally biased region" description="Basic and acidic residues" evidence="1">
    <location>
        <begin position="758"/>
        <end position="772"/>
    </location>
</feature>
<organism evidence="2 3">
    <name type="scientific">Ridgeia piscesae</name>
    <name type="common">Tubeworm</name>
    <dbReference type="NCBI Taxonomy" id="27915"/>
    <lineage>
        <taxon>Eukaryota</taxon>
        <taxon>Metazoa</taxon>
        <taxon>Spiralia</taxon>
        <taxon>Lophotrochozoa</taxon>
        <taxon>Annelida</taxon>
        <taxon>Polychaeta</taxon>
        <taxon>Sedentaria</taxon>
        <taxon>Canalipalpata</taxon>
        <taxon>Sabellida</taxon>
        <taxon>Siboglinidae</taxon>
        <taxon>Ridgeia</taxon>
    </lineage>
</organism>
<feature type="region of interest" description="Disordered" evidence="1">
    <location>
        <begin position="746"/>
        <end position="772"/>
    </location>
</feature>
<dbReference type="EMBL" id="JAODUO010000865">
    <property type="protein sequence ID" value="KAK2173570.1"/>
    <property type="molecule type" value="Genomic_DNA"/>
</dbReference>
<reference evidence="2" key="1">
    <citation type="journal article" date="2023" name="Mol. Biol. Evol.">
        <title>Third-Generation Sequencing Reveals the Adaptive Role of the Epigenome in Three Deep-Sea Polychaetes.</title>
        <authorList>
            <person name="Perez M."/>
            <person name="Aroh O."/>
            <person name="Sun Y."/>
            <person name="Lan Y."/>
            <person name="Juniper S.K."/>
            <person name="Young C.R."/>
            <person name="Angers B."/>
            <person name="Qian P.Y."/>
        </authorList>
    </citation>
    <scope>NUCLEOTIDE SEQUENCE</scope>
    <source>
        <strain evidence="2">R07B-5</strain>
    </source>
</reference>
<feature type="region of interest" description="Disordered" evidence="1">
    <location>
        <begin position="362"/>
        <end position="385"/>
    </location>
</feature>
<evidence type="ECO:0000313" key="2">
    <source>
        <dbReference type="EMBL" id="KAK2173570.1"/>
    </source>
</evidence>
<proteinExistence type="predicted"/>